<feature type="transmembrane region" description="Helical" evidence="1">
    <location>
        <begin position="247"/>
        <end position="268"/>
    </location>
</feature>
<accession>A0A448TTN3</accession>
<feature type="transmembrane region" description="Helical" evidence="1">
    <location>
        <begin position="95"/>
        <end position="113"/>
    </location>
</feature>
<dbReference type="Proteomes" id="UP000279799">
    <property type="component" value="Chromosome"/>
</dbReference>
<dbReference type="EMBL" id="LR134510">
    <property type="protein sequence ID" value="VEJ09171.1"/>
    <property type="molecule type" value="Genomic_DNA"/>
</dbReference>
<dbReference type="RefSeq" id="WP_126598871.1">
    <property type="nucleotide sequence ID" value="NZ_LR134510.1"/>
</dbReference>
<feature type="transmembrane region" description="Helical" evidence="1">
    <location>
        <begin position="125"/>
        <end position="143"/>
    </location>
</feature>
<evidence type="ECO:0000313" key="2">
    <source>
        <dbReference type="EMBL" id="VEJ09171.1"/>
    </source>
</evidence>
<evidence type="ECO:0000256" key="1">
    <source>
        <dbReference type="SAM" id="Phobius"/>
    </source>
</evidence>
<feature type="transmembrane region" description="Helical" evidence="1">
    <location>
        <begin position="218"/>
        <end position="240"/>
    </location>
</feature>
<organism evidence="2 3">
    <name type="scientific">Actinobacillus delphinicola</name>
    <dbReference type="NCBI Taxonomy" id="51161"/>
    <lineage>
        <taxon>Bacteria</taxon>
        <taxon>Pseudomonadati</taxon>
        <taxon>Pseudomonadota</taxon>
        <taxon>Gammaproteobacteria</taxon>
        <taxon>Pasteurellales</taxon>
        <taxon>Pasteurellaceae</taxon>
        <taxon>Actinobacillus</taxon>
    </lineage>
</organism>
<gene>
    <name evidence="2" type="ORF">NCTC12871_00608</name>
</gene>
<protein>
    <submittedName>
        <fullName evidence="2">Uncharacterized protein</fullName>
    </submittedName>
</protein>
<evidence type="ECO:0000313" key="3">
    <source>
        <dbReference type="Proteomes" id="UP000279799"/>
    </source>
</evidence>
<proteinExistence type="predicted"/>
<keyword evidence="3" id="KW-1185">Reference proteome</keyword>
<feature type="transmembrane region" description="Helical" evidence="1">
    <location>
        <begin position="149"/>
        <end position="171"/>
    </location>
</feature>
<sequence>MSSENSKISQVTYALLPSVILLVIDLFTLYLQPQSYAISHLSLAVVTAQMLSLWLFLKADMCPGQRGRLINANKGLLLFWIVWLCVSGFSNYNYLITDLVSMCGIGMTVAIWLQPKKHQERLPFIYMGLGIGAVAILVYLMMFMNTPFIYLPIFNPFAQLLVGTILLNLMLISAKNRLHNFMALLPMTMLIALFINAVVIFGLLGYCYLNSVEFPNQIAWILYFAIHILLLVIIGAVLFFEKKLDYLILLILLILSASLTLWATFTYLHF</sequence>
<dbReference type="KEGG" id="adp:NCTC12871_00608"/>
<feature type="transmembrane region" description="Helical" evidence="1">
    <location>
        <begin position="183"/>
        <end position="206"/>
    </location>
</feature>
<keyword evidence="1" id="KW-0472">Membrane</keyword>
<feature type="transmembrane region" description="Helical" evidence="1">
    <location>
        <begin position="37"/>
        <end position="57"/>
    </location>
</feature>
<dbReference type="AlphaFoldDB" id="A0A448TTN3"/>
<keyword evidence="1" id="KW-0812">Transmembrane</keyword>
<feature type="transmembrane region" description="Helical" evidence="1">
    <location>
        <begin position="69"/>
        <end position="89"/>
    </location>
</feature>
<dbReference type="OrthoDB" id="5915482at2"/>
<name>A0A448TTN3_9PAST</name>
<feature type="transmembrane region" description="Helical" evidence="1">
    <location>
        <begin position="12"/>
        <end position="31"/>
    </location>
</feature>
<reference evidence="2 3" key="1">
    <citation type="submission" date="2018-12" db="EMBL/GenBank/DDBJ databases">
        <authorList>
            <consortium name="Pathogen Informatics"/>
        </authorList>
    </citation>
    <scope>NUCLEOTIDE SEQUENCE [LARGE SCALE GENOMIC DNA]</scope>
    <source>
        <strain evidence="2 3">NCTC12871</strain>
    </source>
</reference>
<keyword evidence="1" id="KW-1133">Transmembrane helix</keyword>